<evidence type="ECO:0000313" key="2">
    <source>
        <dbReference type="Proteomes" id="UP001059041"/>
    </source>
</evidence>
<gene>
    <name evidence="1" type="ORF">IRJ41_007949</name>
</gene>
<dbReference type="AlphaFoldDB" id="A0A9W7T4V2"/>
<accession>A0A9W7T4V2</accession>
<reference evidence="1" key="1">
    <citation type="submission" date="2021-02" db="EMBL/GenBank/DDBJ databases">
        <title>Comparative genomics reveals that relaxation of natural selection precedes convergent phenotypic evolution of cavefish.</title>
        <authorList>
            <person name="Peng Z."/>
        </authorList>
    </citation>
    <scope>NUCLEOTIDE SEQUENCE</scope>
    <source>
        <tissue evidence="1">Muscle</tissue>
    </source>
</reference>
<dbReference type="Proteomes" id="UP001059041">
    <property type="component" value="Unassembled WGS sequence"/>
</dbReference>
<sequence length="58" mass="6045">MALPELHAADILKLLGLGATPAHRHKPAGLIASHMALPGLHATDILKDCGITDSPLYP</sequence>
<evidence type="ECO:0000313" key="1">
    <source>
        <dbReference type="EMBL" id="KAI7790670.1"/>
    </source>
</evidence>
<comment type="caution">
    <text evidence="1">The sequence shown here is derived from an EMBL/GenBank/DDBJ whole genome shotgun (WGS) entry which is preliminary data.</text>
</comment>
<organism evidence="1 2">
    <name type="scientific">Triplophysa rosa</name>
    <name type="common">Cave loach</name>
    <dbReference type="NCBI Taxonomy" id="992332"/>
    <lineage>
        <taxon>Eukaryota</taxon>
        <taxon>Metazoa</taxon>
        <taxon>Chordata</taxon>
        <taxon>Craniata</taxon>
        <taxon>Vertebrata</taxon>
        <taxon>Euteleostomi</taxon>
        <taxon>Actinopterygii</taxon>
        <taxon>Neopterygii</taxon>
        <taxon>Teleostei</taxon>
        <taxon>Ostariophysi</taxon>
        <taxon>Cypriniformes</taxon>
        <taxon>Nemacheilidae</taxon>
        <taxon>Triplophysa</taxon>
    </lineage>
</organism>
<protein>
    <submittedName>
        <fullName evidence="1">Uncharacterized protein</fullName>
    </submittedName>
</protein>
<dbReference type="EMBL" id="JAFHDT010000041">
    <property type="protein sequence ID" value="KAI7790670.1"/>
    <property type="molecule type" value="Genomic_DNA"/>
</dbReference>
<keyword evidence="2" id="KW-1185">Reference proteome</keyword>
<name>A0A9W7T4V2_TRIRA</name>
<proteinExistence type="predicted"/>